<dbReference type="InterPro" id="IPR003744">
    <property type="entry name" value="YhhQ"/>
</dbReference>
<dbReference type="Proteomes" id="UP000527616">
    <property type="component" value="Unassembled WGS sequence"/>
</dbReference>
<protein>
    <recommendedName>
        <fullName evidence="1">Probable queuosine precursor transporter</fullName>
        <shortName evidence="1">Q precursor transporter</shortName>
    </recommendedName>
</protein>
<comment type="subcellular location">
    <subcellularLocation>
        <location evidence="1">Cell membrane</location>
        <topology evidence="1">Multi-pass membrane protein</topology>
    </subcellularLocation>
</comment>
<evidence type="ECO:0000313" key="3">
    <source>
        <dbReference type="Proteomes" id="UP000527616"/>
    </source>
</evidence>
<evidence type="ECO:0000313" key="2">
    <source>
        <dbReference type="EMBL" id="NYI69972.1"/>
    </source>
</evidence>
<feature type="transmembrane region" description="Helical" evidence="1">
    <location>
        <begin position="164"/>
        <end position="193"/>
    </location>
</feature>
<dbReference type="EMBL" id="JACBZS010000001">
    <property type="protein sequence ID" value="NYI69972.1"/>
    <property type="molecule type" value="Genomic_DNA"/>
</dbReference>
<comment type="function">
    <text evidence="1">Involved in the import of queuosine (Q) precursors, required for Q precursor salvage.</text>
</comment>
<feature type="transmembrane region" description="Helical" evidence="1">
    <location>
        <begin position="90"/>
        <end position="109"/>
    </location>
</feature>
<sequence>MTQTEPARANFAQPRSSHFMGLLALFIAVMLISNVVVTKGVLLFPQLQFDLGPLQVRGIVTDGAFFLFPLAYVLGDVISEVYGFRTMRRVIMLGFGSLLLMTVCFWLTLQLPGAPFWDNQAALESVIGVVPQFVAAGLAGYLCGEFLNSFVLVKLKERTGERSLWARVLGSSVVGQAVDTTVFCAIAATGLGIATVSDFLNYVIVGFVWKLAVEAGLLPVTYGVTGWLKRAEPSYGKVTAPS</sequence>
<proteinExistence type="inferred from homology"/>
<reference evidence="2 3" key="1">
    <citation type="submission" date="2020-07" db="EMBL/GenBank/DDBJ databases">
        <title>Sequencing the genomes of 1000 actinobacteria strains.</title>
        <authorList>
            <person name="Klenk H.-P."/>
        </authorList>
    </citation>
    <scope>NUCLEOTIDE SEQUENCE [LARGE SCALE GENOMIC DNA]</scope>
    <source>
        <strain evidence="2 3">DSM 103164</strain>
    </source>
</reference>
<keyword evidence="1" id="KW-0813">Transport</keyword>
<feature type="transmembrane region" description="Helical" evidence="1">
    <location>
        <begin position="129"/>
        <end position="152"/>
    </location>
</feature>
<dbReference type="AlphaFoldDB" id="A0A7Z0D6V3"/>
<keyword evidence="1" id="KW-0472">Membrane</keyword>
<comment type="similarity">
    <text evidence="1">Belongs to the vitamin uptake transporter (VUT/ECF) (TC 2.A.88) family. Q precursor transporter subfamily.</text>
</comment>
<dbReference type="GO" id="GO:0022857">
    <property type="term" value="F:transmembrane transporter activity"/>
    <property type="evidence" value="ECO:0007669"/>
    <property type="project" value="UniProtKB-UniRule"/>
</dbReference>
<dbReference type="Pfam" id="PF02592">
    <property type="entry name" value="Vut_1"/>
    <property type="match status" value="1"/>
</dbReference>
<feature type="transmembrane region" description="Helical" evidence="1">
    <location>
        <begin position="199"/>
        <end position="220"/>
    </location>
</feature>
<keyword evidence="1" id="KW-1003">Cell membrane</keyword>
<gene>
    <name evidence="2" type="ORF">GGQ54_000532</name>
</gene>
<dbReference type="NCBIfam" id="TIGR00697">
    <property type="entry name" value="queuosine precursor transporter"/>
    <property type="match status" value="1"/>
</dbReference>
<feature type="transmembrane region" description="Helical" evidence="1">
    <location>
        <begin position="21"/>
        <end position="44"/>
    </location>
</feature>
<dbReference type="PANTHER" id="PTHR34300:SF2">
    <property type="entry name" value="QUEUOSINE PRECURSOR TRANSPORTER-RELATED"/>
    <property type="match status" value="1"/>
</dbReference>
<feature type="transmembrane region" description="Helical" evidence="1">
    <location>
        <begin position="64"/>
        <end position="83"/>
    </location>
</feature>
<dbReference type="PANTHER" id="PTHR34300">
    <property type="entry name" value="QUEUOSINE PRECURSOR TRANSPORTER-RELATED"/>
    <property type="match status" value="1"/>
</dbReference>
<organism evidence="2 3">
    <name type="scientific">Naumannella cuiyingiana</name>
    <dbReference type="NCBI Taxonomy" id="1347891"/>
    <lineage>
        <taxon>Bacteria</taxon>
        <taxon>Bacillati</taxon>
        <taxon>Actinomycetota</taxon>
        <taxon>Actinomycetes</taxon>
        <taxon>Propionibacteriales</taxon>
        <taxon>Propionibacteriaceae</taxon>
        <taxon>Naumannella</taxon>
    </lineage>
</organism>
<evidence type="ECO:0000256" key="1">
    <source>
        <dbReference type="HAMAP-Rule" id="MF_02088"/>
    </source>
</evidence>
<dbReference type="RefSeq" id="WP_343045834.1">
    <property type="nucleotide sequence ID" value="NZ_JACBZS010000001.1"/>
</dbReference>
<keyword evidence="1" id="KW-1133">Transmembrane helix</keyword>
<keyword evidence="3" id="KW-1185">Reference proteome</keyword>
<dbReference type="HAMAP" id="MF_02088">
    <property type="entry name" value="Q_prec_transport"/>
    <property type="match status" value="1"/>
</dbReference>
<comment type="caution">
    <text evidence="2">The sequence shown here is derived from an EMBL/GenBank/DDBJ whole genome shotgun (WGS) entry which is preliminary data.</text>
</comment>
<keyword evidence="1" id="KW-0812">Transmembrane</keyword>
<accession>A0A7Z0D6V3</accession>
<name>A0A7Z0D6V3_9ACTN</name>
<dbReference type="GO" id="GO:0005886">
    <property type="term" value="C:plasma membrane"/>
    <property type="evidence" value="ECO:0007669"/>
    <property type="project" value="UniProtKB-SubCell"/>
</dbReference>